<gene>
    <name evidence="2" type="ORF">FSB_LOCUS42280</name>
</gene>
<organism evidence="2">
    <name type="scientific">Fagus sylvatica</name>
    <name type="common">Beechnut</name>
    <dbReference type="NCBI Taxonomy" id="28930"/>
    <lineage>
        <taxon>Eukaryota</taxon>
        <taxon>Viridiplantae</taxon>
        <taxon>Streptophyta</taxon>
        <taxon>Embryophyta</taxon>
        <taxon>Tracheophyta</taxon>
        <taxon>Spermatophyta</taxon>
        <taxon>Magnoliopsida</taxon>
        <taxon>eudicotyledons</taxon>
        <taxon>Gunneridae</taxon>
        <taxon>Pentapetalae</taxon>
        <taxon>rosids</taxon>
        <taxon>fabids</taxon>
        <taxon>Fagales</taxon>
        <taxon>Fagaceae</taxon>
        <taxon>Fagus</taxon>
    </lineage>
</organism>
<dbReference type="PANTHER" id="PTHR31286">
    <property type="entry name" value="GLYCINE-RICH CELL WALL STRUCTURAL PROTEIN 1.8-LIKE"/>
    <property type="match status" value="1"/>
</dbReference>
<dbReference type="InterPro" id="IPR025558">
    <property type="entry name" value="DUF4283"/>
</dbReference>
<sequence length="258" mass="29323">MTEPVDGITKSIKSLTRYLAQIRVMGMRVLWEMWNQPVPQPLLLEHGSGISYKDSLIGVIPGAYEHAFFGNSMEEDETISSDEEEDEEPPEEGEVVIKFTRELKHRIRAPWSTSLIVKVFGRSVGYVFLVNKLKIMWNFAGNFSCVDLGLGFFLIRFDSQSGFEDVLKRGPWFIGEHFLSLRPWVPNFRASEASVKTVAIWVRLPELPVEYYHKDSLLHIGSGLGPVLRVDFNTAAGTRGRFARICVQIDLDKPLEDC</sequence>
<protein>
    <recommendedName>
        <fullName evidence="1">DUF4283 domain-containing protein</fullName>
    </recommendedName>
</protein>
<dbReference type="PANTHER" id="PTHR31286:SF99">
    <property type="entry name" value="DUF4283 DOMAIN-CONTAINING PROTEIN"/>
    <property type="match status" value="1"/>
</dbReference>
<proteinExistence type="predicted"/>
<reference evidence="2" key="1">
    <citation type="submission" date="2018-02" db="EMBL/GenBank/DDBJ databases">
        <authorList>
            <person name="Cohen D.B."/>
            <person name="Kent A.D."/>
        </authorList>
    </citation>
    <scope>NUCLEOTIDE SEQUENCE</scope>
</reference>
<dbReference type="AlphaFoldDB" id="A0A2N9HQW5"/>
<evidence type="ECO:0000259" key="1">
    <source>
        <dbReference type="Pfam" id="PF14111"/>
    </source>
</evidence>
<dbReference type="Pfam" id="PF14111">
    <property type="entry name" value="DUF4283"/>
    <property type="match status" value="1"/>
</dbReference>
<name>A0A2N9HQW5_FAGSY</name>
<evidence type="ECO:0000313" key="2">
    <source>
        <dbReference type="EMBL" id="SPD14398.1"/>
    </source>
</evidence>
<dbReference type="InterPro" id="IPR040256">
    <property type="entry name" value="At4g02000-like"/>
</dbReference>
<accession>A0A2N9HQW5</accession>
<feature type="domain" description="DUF4283" evidence="1">
    <location>
        <begin position="111"/>
        <end position="191"/>
    </location>
</feature>
<dbReference type="EMBL" id="OIVN01003924">
    <property type="protein sequence ID" value="SPD14398.1"/>
    <property type="molecule type" value="Genomic_DNA"/>
</dbReference>